<dbReference type="InterPro" id="IPR007529">
    <property type="entry name" value="Znf_HIT"/>
</dbReference>
<keyword evidence="2 4" id="KW-0863">Zinc-finger</keyword>
<dbReference type="GO" id="GO:0005634">
    <property type="term" value="C:nucleus"/>
    <property type="evidence" value="ECO:0007669"/>
    <property type="project" value="UniProtKB-ARBA"/>
</dbReference>
<reference evidence="7 8" key="1">
    <citation type="submission" date="2016-10" db="EMBL/GenBank/DDBJ databases">
        <title>Genome sequence of the basidiomycete white-rot fungus Trametes pubescens.</title>
        <authorList>
            <person name="Makela M.R."/>
            <person name="Granchi Z."/>
            <person name="Peng M."/>
            <person name="De Vries R.P."/>
            <person name="Grigoriev I."/>
            <person name="Riley R."/>
            <person name="Hilden K."/>
        </authorList>
    </citation>
    <scope>NUCLEOTIDE SEQUENCE [LARGE SCALE GENOMIC DNA]</scope>
    <source>
        <strain evidence="7 8">FBCC735</strain>
    </source>
</reference>
<evidence type="ECO:0000256" key="4">
    <source>
        <dbReference type="PROSITE-ProRule" id="PRU00453"/>
    </source>
</evidence>
<gene>
    <name evidence="7" type="ORF">TRAPUB_4420</name>
</gene>
<dbReference type="PROSITE" id="PS51083">
    <property type="entry name" value="ZF_HIT"/>
    <property type="match status" value="1"/>
</dbReference>
<evidence type="ECO:0000256" key="3">
    <source>
        <dbReference type="ARBA" id="ARBA00022833"/>
    </source>
</evidence>
<dbReference type="OrthoDB" id="74807at2759"/>
<dbReference type="SUPFAM" id="SSF144232">
    <property type="entry name" value="HIT/MYND zinc finger-like"/>
    <property type="match status" value="1"/>
</dbReference>
<dbReference type="PANTHER" id="PTHR13093">
    <property type="entry name" value="ZINC FINGER HIT DOMAIN CONTAINING PROTEIN 1"/>
    <property type="match status" value="1"/>
</dbReference>
<dbReference type="EMBL" id="MNAD01001516">
    <property type="protein sequence ID" value="OJT04848.1"/>
    <property type="molecule type" value="Genomic_DNA"/>
</dbReference>
<sequence length="180" mass="20006">MPPARRQHPEVIAKRTKRHLDELEVRRPSASWTLQGLHLRDAPPSQRSNYSEPAGAGAGGDEEDDHGVAPGGRTAKGRARQTIISDKGKKPKKSTMNVRTAVLYKKTLAVLIEDSGIEHLPPGVPTYLRAVAPPPREPPRMLCSVCGFWGKYKCRRCAMPYCDLSCEGVHNETRCERRVM</sequence>
<accession>A0A1M2VB53</accession>
<dbReference type="Proteomes" id="UP000184267">
    <property type="component" value="Unassembled WGS sequence"/>
</dbReference>
<organism evidence="7 8">
    <name type="scientific">Trametes pubescens</name>
    <name type="common">White-rot fungus</name>
    <dbReference type="NCBI Taxonomy" id="154538"/>
    <lineage>
        <taxon>Eukaryota</taxon>
        <taxon>Fungi</taxon>
        <taxon>Dikarya</taxon>
        <taxon>Basidiomycota</taxon>
        <taxon>Agaricomycotina</taxon>
        <taxon>Agaricomycetes</taxon>
        <taxon>Polyporales</taxon>
        <taxon>Polyporaceae</taxon>
        <taxon>Trametes</taxon>
    </lineage>
</organism>
<proteinExistence type="predicted"/>
<keyword evidence="3" id="KW-0862">Zinc</keyword>
<evidence type="ECO:0000256" key="5">
    <source>
        <dbReference type="SAM" id="MobiDB-lite"/>
    </source>
</evidence>
<feature type="region of interest" description="Disordered" evidence="5">
    <location>
        <begin position="1"/>
        <end position="94"/>
    </location>
</feature>
<evidence type="ECO:0000256" key="1">
    <source>
        <dbReference type="ARBA" id="ARBA00022723"/>
    </source>
</evidence>
<dbReference type="OMA" id="PIYPARM"/>
<feature type="compositionally biased region" description="Basic and acidic residues" evidence="5">
    <location>
        <begin position="7"/>
        <end position="27"/>
    </location>
</feature>
<comment type="caution">
    <text evidence="7">The sequence shown here is derived from an EMBL/GenBank/DDBJ whole genome shotgun (WGS) entry which is preliminary data.</text>
</comment>
<keyword evidence="1" id="KW-0479">Metal-binding</keyword>
<name>A0A1M2VB53_TRAPU</name>
<dbReference type="InterPro" id="IPR039723">
    <property type="entry name" value="Vps71/ZNHIT1"/>
</dbReference>
<evidence type="ECO:0000313" key="7">
    <source>
        <dbReference type="EMBL" id="OJT04848.1"/>
    </source>
</evidence>
<dbReference type="GO" id="GO:0008270">
    <property type="term" value="F:zinc ion binding"/>
    <property type="evidence" value="ECO:0007669"/>
    <property type="project" value="UniProtKB-UniRule"/>
</dbReference>
<dbReference type="AlphaFoldDB" id="A0A1M2VB53"/>
<evidence type="ECO:0000256" key="2">
    <source>
        <dbReference type="ARBA" id="ARBA00022771"/>
    </source>
</evidence>
<feature type="domain" description="HIT-type" evidence="6">
    <location>
        <begin position="143"/>
        <end position="175"/>
    </location>
</feature>
<evidence type="ECO:0000259" key="6">
    <source>
        <dbReference type="PROSITE" id="PS51083"/>
    </source>
</evidence>
<evidence type="ECO:0000313" key="8">
    <source>
        <dbReference type="Proteomes" id="UP000184267"/>
    </source>
</evidence>
<keyword evidence="8" id="KW-1185">Reference proteome</keyword>
<protein>
    <submittedName>
        <fullName evidence="7">Zinc finger HIT domain-containing protein 1-like protein</fullName>
    </submittedName>
</protein>
<dbReference type="STRING" id="154538.A0A1M2VB53"/>
<dbReference type="CDD" id="cd21437">
    <property type="entry name" value="zf-HIT_ZNHIT1_like"/>
    <property type="match status" value="1"/>
</dbReference>
<dbReference type="GO" id="GO:0006338">
    <property type="term" value="P:chromatin remodeling"/>
    <property type="evidence" value="ECO:0007669"/>
    <property type="project" value="InterPro"/>
</dbReference>
<dbReference type="Pfam" id="PF04438">
    <property type="entry name" value="zf-HIT"/>
    <property type="match status" value="1"/>
</dbReference>